<dbReference type="InterPro" id="IPR000380">
    <property type="entry name" value="Topo_IA"/>
</dbReference>
<dbReference type="RefSeq" id="WP_219937105.1">
    <property type="nucleotide sequence ID" value="NZ_JAGFNY010000007.1"/>
</dbReference>
<organism evidence="2 3">
    <name type="scientific">Succinivibrio faecicola</name>
    <dbReference type="NCBI Taxonomy" id="2820300"/>
    <lineage>
        <taxon>Bacteria</taxon>
        <taxon>Pseudomonadati</taxon>
        <taxon>Pseudomonadota</taxon>
        <taxon>Gammaproteobacteria</taxon>
        <taxon>Aeromonadales</taxon>
        <taxon>Succinivibrionaceae</taxon>
        <taxon>Succinivibrio</taxon>
    </lineage>
</organism>
<feature type="domain" description="DNA topoisomerase type IA zn finger" evidence="1">
    <location>
        <begin position="14"/>
        <end position="46"/>
    </location>
</feature>
<gene>
    <name evidence="2" type="ORF">J5V48_03320</name>
</gene>
<evidence type="ECO:0000259" key="1">
    <source>
        <dbReference type="Pfam" id="PF01396"/>
    </source>
</evidence>
<dbReference type="GO" id="GO:0003677">
    <property type="term" value="F:DNA binding"/>
    <property type="evidence" value="ECO:0007669"/>
    <property type="project" value="UniProtKB-KW"/>
</dbReference>
<name>A0ABS7DF45_9GAMM</name>
<keyword evidence="3" id="KW-1185">Reference proteome</keyword>
<dbReference type="SUPFAM" id="SSF57783">
    <property type="entry name" value="Zinc beta-ribbon"/>
    <property type="match status" value="2"/>
</dbReference>
<dbReference type="PANTHER" id="PTHR42785:SF1">
    <property type="entry name" value="DNA TOPOISOMERASE"/>
    <property type="match status" value="1"/>
</dbReference>
<accession>A0ABS7DF45</accession>
<dbReference type="Proteomes" id="UP000731465">
    <property type="component" value="Unassembled WGS sequence"/>
</dbReference>
<dbReference type="Pfam" id="PF01396">
    <property type="entry name" value="Zn_ribbon_Top1"/>
    <property type="match status" value="3"/>
</dbReference>
<comment type="caution">
    <text evidence="2">The sequence shown here is derived from an EMBL/GenBank/DDBJ whole genome shotgun (WGS) entry which is preliminary data.</text>
</comment>
<reference evidence="2 3" key="1">
    <citation type="submission" date="2021-03" db="EMBL/GenBank/DDBJ databases">
        <title>Succinivibrio sp. nov. isolated from feces of cow.</title>
        <authorList>
            <person name="Choi J.-Y."/>
        </authorList>
    </citation>
    <scope>NUCLEOTIDE SEQUENCE [LARGE SCALE GENOMIC DNA]</scope>
    <source>
        <strain evidence="2 3">AGMB01872</strain>
    </source>
</reference>
<evidence type="ECO:0000313" key="2">
    <source>
        <dbReference type="EMBL" id="MBW7569919.1"/>
    </source>
</evidence>
<dbReference type="PANTHER" id="PTHR42785">
    <property type="entry name" value="DNA TOPOISOMERASE, TYPE IA, CORE"/>
    <property type="match status" value="1"/>
</dbReference>
<dbReference type="InterPro" id="IPR013498">
    <property type="entry name" value="Topo_IA_Znf"/>
</dbReference>
<evidence type="ECO:0000313" key="3">
    <source>
        <dbReference type="Proteomes" id="UP000731465"/>
    </source>
</evidence>
<keyword evidence="2" id="KW-0238">DNA-binding</keyword>
<dbReference type="Gene3D" id="3.30.65.10">
    <property type="entry name" value="Bacterial Topoisomerase I, domain 1"/>
    <property type="match status" value="3"/>
</dbReference>
<feature type="domain" description="DNA topoisomerase type IA zn finger" evidence="1">
    <location>
        <begin position="60"/>
        <end position="96"/>
    </location>
</feature>
<proteinExistence type="predicted"/>
<protein>
    <submittedName>
        <fullName evidence="2">Topoisomerase DNA-binding C4 zinc finger domain-containing protein</fullName>
    </submittedName>
</protein>
<dbReference type="EMBL" id="JAGFNY010000007">
    <property type="protein sequence ID" value="MBW7569919.1"/>
    <property type="molecule type" value="Genomic_DNA"/>
</dbReference>
<sequence>MQAIQIELTEGSPCPLCGQPLVIRHSARGDFLGCSDYPACSFIKPIVTTHTIEVLGDVGSDCPICGDPLQVKKGRFGIFIGCSNYPSCNYVYNPQESLDITCPICKKGKLSSRTTASGRTFYGCSNYPECTFTTPGKPVVKTCSYCSFPLMFEKKFKKGIGLVCASSICESRKKRKHEIIRPL</sequence>
<feature type="domain" description="DNA topoisomerase type IA zn finger" evidence="1">
    <location>
        <begin position="100"/>
        <end position="137"/>
    </location>
</feature>